<dbReference type="GO" id="GO:0008720">
    <property type="term" value="F:D-lactate dehydrogenase (NAD+) activity"/>
    <property type="evidence" value="ECO:0007669"/>
    <property type="project" value="UniProtKB-EC"/>
</dbReference>
<dbReference type="InterPro" id="IPR036318">
    <property type="entry name" value="FAD-bd_PCMH-like_sf"/>
</dbReference>
<sequence length="464" mass="48166">MSHDLLPPALARALADLLGDDGLLTDPAERLTYGYDNSRRQAMPAAVALPTEAVQVVELVRACRRHGMPIVARGRGTNTTGASVPVAGGLVVSFERMDRILRIAPDDRLAVVEPGVLNGDLQRAAGEHGFFWPPDPTSAPFCTVGGNIACNAGGPHAVKYGATRDNVLALAAVTGAGELVRCGTPTTKASTGYDFTRFLIGSEGTLALVVEATLKLTPLPPLRRALRALYADVGSAAAAVARLMAQPVAPSMLEFMDGDCVRLAREVGGADIPAAGALLMIQADGDAATLEHAVAALSRAAQGPGLVALDAAPDQAAGERLWAARKALSPALRTLAPGKINEDVVVPVSRIPALVDAVQAIAREQDLPIVCFGHAGNGNLHVNILHDPADVAQSQRAQAALGRVFDAVLALDGTLSGEHGIGLLKRDFLARAVTPQTLALMRAVKAQFDPDGILNPGKLLPEDV</sequence>
<keyword evidence="5 7" id="KW-0560">Oxidoreductase</keyword>
<dbReference type="FunFam" id="3.30.70.2740:FF:000001">
    <property type="entry name" value="D-lactate dehydrogenase mitochondrial"/>
    <property type="match status" value="1"/>
</dbReference>
<evidence type="ECO:0000256" key="2">
    <source>
        <dbReference type="ARBA" id="ARBA00008000"/>
    </source>
</evidence>
<dbReference type="SUPFAM" id="SSF55103">
    <property type="entry name" value="FAD-linked oxidases, C-terminal domain"/>
    <property type="match status" value="1"/>
</dbReference>
<organism evidence="7 8">
    <name type="scientific">Rehaibacterium terrae</name>
    <dbReference type="NCBI Taxonomy" id="1341696"/>
    <lineage>
        <taxon>Bacteria</taxon>
        <taxon>Pseudomonadati</taxon>
        <taxon>Pseudomonadota</taxon>
        <taxon>Gammaproteobacteria</taxon>
        <taxon>Lysobacterales</taxon>
        <taxon>Lysobacteraceae</taxon>
        <taxon>Rehaibacterium</taxon>
    </lineage>
</organism>
<dbReference type="FunFam" id="1.10.45.10:FF:000001">
    <property type="entry name" value="D-lactate dehydrogenase mitochondrial"/>
    <property type="match status" value="1"/>
</dbReference>
<evidence type="ECO:0000313" key="7">
    <source>
        <dbReference type="EMBL" id="MBB5014536.1"/>
    </source>
</evidence>
<comment type="similarity">
    <text evidence="2">Belongs to the FAD-binding oxidoreductase/transferase type 4 family.</text>
</comment>
<dbReference type="SUPFAM" id="SSF56176">
    <property type="entry name" value="FAD-binding/transporter-associated domain-like"/>
    <property type="match status" value="1"/>
</dbReference>
<keyword evidence="3" id="KW-0285">Flavoprotein</keyword>
<evidence type="ECO:0000256" key="4">
    <source>
        <dbReference type="ARBA" id="ARBA00022827"/>
    </source>
</evidence>
<dbReference type="EMBL" id="JACHHX010000002">
    <property type="protein sequence ID" value="MBB5014536.1"/>
    <property type="molecule type" value="Genomic_DNA"/>
</dbReference>
<dbReference type="InterPro" id="IPR016169">
    <property type="entry name" value="FAD-bd_PCMH_sub2"/>
</dbReference>
<dbReference type="PROSITE" id="PS51387">
    <property type="entry name" value="FAD_PCMH"/>
    <property type="match status" value="1"/>
</dbReference>
<dbReference type="RefSeq" id="WP_183947113.1">
    <property type="nucleotide sequence ID" value="NZ_JACHHX010000002.1"/>
</dbReference>
<evidence type="ECO:0000259" key="6">
    <source>
        <dbReference type="PROSITE" id="PS51387"/>
    </source>
</evidence>
<dbReference type="AlphaFoldDB" id="A0A7W7V8Z8"/>
<dbReference type="Gene3D" id="3.30.465.10">
    <property type="match status" value="1"/>
</dbReference>
<dbReference type="InterPro" id="IPR016166">
    <property type="entry name" value="FAD-bd_PCMH"/>
</dbReference>
<keyword evidence="4" id="KW-0274">FAD</keyword>
<gene>
    <name evidence="7" type="ORF">HNQ58_000410</name>
</gene>
<protein>
    <submittedName>
        <fullName evidence="7">D-lactate dehydrogenase</fullName>
        <ecNumber evidence="7">1.1.1.28</ecNumber>
    </submittedName>
</protein>
<dbReference type="InterPro" id="IPR004113">
    <property type="entry name" value="FAD-bd_oxidored_4_C"/>
</dbReference>
<proteinExistence type="inferred from homology"/>
<feature type="domain" description="FAD-binding PCMH-type" evidence="6">
    <location>
        <begin position="40"/>
        <end position="219"/>
    </location>
</feature>
<comment type="caution">
    <text evidence="7">The sequence shown here is derived from an EMBL/GenBank/DDBJ whole genome shotgun (WGS) entry which is preliminary data.</text>
</comment>
<accession>A0A7W7V8Z8</accession>
<dbReference type="InterPro" id="IPR051914">
    <property type="entry name" value="FAD-linked_OxidoTrans_Type4"/>
</dbReference>
<dbReference type="PANTHER" id="PTHR42934:SF2">
    <property type="entry name" value="GLYCOLATE OXIDASE SUBUNIT GLCD"/>
    <property type="match status" value="1"/>
</dbReference>
<dbReference type="InterPro" id="IPR016164">
    <property type="entry name" value="FAD-linked_Oxase-like_C"/>
</dbReference>
<dbReference type="InterPro" id="IPR016171">
    <property type="entry name" value="Vanillyl_alc_oxidase_C-sub2"/>
</dbReference>
<keyword evidence="8" id="KW-1185">Reference proteome</keyword>
<dbReference type="Proteomes" id="UP000519004">
    <property type="component" value="Unassembled WGS sequence"/>
</dbReference>
<dbReference type="PANTHER" id="PTHR42934">
    <property type="entry name" value="GLYCOLATE OXIDASE SUBUNIT GLCD"/>
    <property type="match status" value="1"/>
</dbReference>
<evidence type="ECO:0000256" key="5">
    <source>
        <dbReference type="ARBA" id="ARBA00023002"/>
    </source>
</evidence>
<dbReference type="InterPro" id="IPR006094">
    <property type="entry name" value="Oxid_FAD_bind_N"/>
</dbReference>
<dbReference type="Gene3D" id="3.30.70.2740">
    <property type="match status" value="1"/>
</dbReference>
<dbReference type="GO" id="GO:0071949">
    <property type="term" value="F:FAD binding"/>
    <property type="evidence" value="ECO:0007669"/>
    <property type="project" value="InterPro"/>
</dbReference>
<dbReference type="Pfam" id="PF01565">
    <property type="entry name" value="FAD_binding_4"/>
    <property type="match status" value="1"/>
</dbReference>
<reference evidence="7 8" key="1">
    <citation type="submission" date="2020-08" db="EMBL/GenBank/DDBJ databases">
        <title>Genomic Encyclopedia of Type Strains, Phase IV (KMG-IV): sequencing the most valuable type-strain genomes for metagenomic binning, comparative biology and taxonomic classification.</title>
        <authorList>
            <person name="Goeker M."/>
        </authorList>
    </citation>
    <scope>NUCLEOTIDE SEQUENCE [LARGE SCALE GENOMIC DNA]</scope>
    <source>
        <strain evidence="7 8">DSM 25897</strain>
    </source>
</reference>
<dbReference type="EC" id="1.1.1.28" evidence="7"/>
<evidence type="ECO:0000313" key="8">
    <source>
        <dbReference type="Proteomes" id="UP000519004"/>
    </source>
</evidence>
<name>A0A7W7V8Z8_9GAMM</name>
<dbReference type="Gene3D" id="1.10.45.10">
    <property type="entry name" value="Vanillyl-alcohol Oxidase, Chain A, domain 4"/>
    <property type="match status" value="1"/>
</dbReference>
<dbReference type="Pfam" id="PF02913">
    <property type="entry name" value="FAD-oxidase_C"/>
    <property type="match status" value="1"/>
</dbReference>
<evidence type="ECO:0000256" key="1">
    <source>
        <dbReference type="ARBA" id="ARBA00001974"/>
    </source>
</evidence>
<evidence type="ECO:0000256" key="3">
    <source>
        <dbReference type="ARBA" id="ARBA00022630"/>
    </source>
</evidence>
<comment type="cofactor">
    <cofactor evidence="1">
        <name>FAD</name>
        <dbReference type="ChEBI" id="CHEBI:57692"/>
    </cofactor>
</comment>